<comment type="pathway">
    <text evidence="2">Glycolipid biosynthesis; glycosylphosphatidylinositol-anchor biosynthesis.</text>
</comment>
<evidence type="ECO:0000256" key="2">
    <source>
        <dbReference type="ARBA" id="ARBA00004687"/>
    </source>
</evidence>
<dbReference type="OrthoDB" id="549017at2759"/>
<feature type="transmembrane region" description="Helical" evidence="9">
    <location>
        <begin position="278"/>
        <end position="299"/>
    </location>
</feature>
<evidence type="ECO:0000256" key="1">
    <source>
        <dbReference type="ARBA" id="ARBA00004477"/>
    </source>
</evidence>
<comment type="subcellular location">
    <subcellularLocation>
        <location evidence="1">Endoplasmic reticulum membrane</location>
        <topology evidence="1">Multi-pass membrane protein</topology>
    </subcellularLocation>
</comment>
<keyword evidence="5 9" id="KW-0812">Transmembrane</keyword>
<feature type="transmembrane region" description="Helical" evidence="9">
    <location>
        <begin position="305"/>
        <end position="322"/>
    </location>
</feature>
<evidence type="ECO:0000313" key="12">
    <source>
        <dbReference type="Proteomes" id="UP000770661"/>
    </source>
</evidence>
<sequence>MAGGVWCMYVLGAGVRLWLMNSSGASVIAKRVEFSTPLNSWKRVEEGVFLYSQGIPVYSGGVFHETPLCLLISSFLIRSWRAYLPLLFVACDLLTAALLAAVAASYGKKQLIEQKKNVDKYSVDSLPLLLTSESLWSGVVCVSAVYLFCPYTIASCVAQTTTVFDNLVLAAVLAAMVRGYPILFGGLVAVATYQSFYPVCLLVPGIISLVQDKNSTSALLKPLLSFAVSFGLLMMVSVEVAGSWEFLEATYGFILAAPDLTPNIGLFWYFFTEMFEHFRLFFLATFQINAFVYVLPLSIRLRRDPVLLATALLAFTAGLQELPVTGQLMRQTFIVGCMFVSTSVLGPIMYNLWIFSGSANANFYFAVTLAFNTAQIFLVTDLLFAYVKWEYQLTHGSKVEVDGGPGRLTLQ</sequence>
<dbReference type="AlphaFoldDB" id="A0A8J4YC17"/>
<comment type="caution">
    <text evidence="11">The sequence shown here is derived from an EMBL/GenBank/DDBJ whole genome shotgun (WGS) entry which is preliminary data.</text>
</comment>
<keyword evidence="12" id="KW-1185">Reference proteome</keyword>
<dbReference type="InterPro" id="IPR009600">
    <property type="entry name" value="PIG-U"/>
</dbReference>
<dbReference type="Pfam" id="PF06728">
    <property type="entry name" value="PIG-U"/>
    <property type="match status" value="1"/>
</dbReference>
<keyword evidence="8 9" id="KW-0472">Membrane</keyword>
<keyword evidence="7 9" id="KW-1133">Transmembrane helix</keyword>
<gene>
    <name evidence="11" type="primary">PIGU</name>
    <name evidence="11" type="ORF">GWK47_040459</name>
</gene>
<feature type="transmembrane region" description="Helical" evidence="9">
    <location>
        <begin position="334"/>
        <end position="355"/>
    </location>
</feature>
<dbReference type="UniPathway" id="UPA00196"/>
<feature type="transmembrane region" description="Helical" evidence="9">
    <location>
        <begin position="135"/>
        <end position="154"/>
    </location>
</feature>
<feature type="transmembrane region" description="Helical" evidence="9">
    <location>
        <begin position="223"/>
        <end position="244"/>
    </location>
</feature>
<dbReference type="PANTHER" id="PTHR13121:SF0">
    <property type="entry name" value="PHOSPHATIDYLINOSITOL GLYCAN ANCHOR BIOSYNTHESIS CLASS U PROTEIN"/>
    <property type="match status" value="1"/>
</dbReference>
<proteinExistence type="inferred from homology"/>
<reference evidence="11" key="1">
    <citation type="submission" date="2020-07" db="EMBL/GenBank/DDBJ databases">
        <title>The High-quality genome of the commercially important snow crab, Chionoecetes opilio.</title>
        <authorList>
            <person name="Jeong J.-H."/>
            <person name="Ryu S."/>
        </authorList>
    </citation>
    <scope>NUCLEOTIDE SEQUENCE</scope>
    <source>
        <strain evidence="11">MADBK_172401_WGS</strain>
        <tissue evidence="11">Digestive gland</tissue>
    </source>
</reference>
<dbReference type="EMBL" id="JACEEZ010006817">
    <property type="protein sequence ID" value="KAG0724512.1"/>
    <property type="molecule type" value="Genomic_DNA"/>
</dbReference>
<organism evidence="11 12">
    <name type="scientific">Chionoecetes opilio</name>
    <name type="common">Atlantic snow crab</name>
    <name type="synonym">Cancer opilio</name>
    <dbReference type="NCBI Taxonomy" id="41210"/>
    <lineage>
        <taxon>Eukaryota</taxon>
        <taxon>Metazoa</taxon>
        <taxon>Ecdysozoa</taxon>
        <taxon>Arthropoda</taxon>
        <taxon>Crustacea</taxon>
        <taxon>Multicrustacea</taxon>
        <taxon>Malacostraca</taxon>
        <taxon>Eumalacostraca</taxon>
        <taxon>Eucarida</taxon>
        <taxon>Decapoda</taxon>
        <taxon>Pleocyemata</taxon>
        <taxon>Brachyura</taxon>
        <taxon>Eubrachyura</taxon>
        <taxon>Majoidea</taxon>
        <taxon>Majidae</taxon>
        <taxon>Chionoecetes</taxon>
    </lineage>
</organism>
<feature type="chain" id="PRO_5035249552" evidence="10">
    <location>
        <begin position="26"/>
        <end position="411"/>
    </location>
</feature>
<evidence type="ECO:0000256" key="6">
    <source>
        <dbReference type="ARBA" id="ARBA00022824"/>
    </source>
</evidence>
<evidence type="ECO:0000256" key="9">
    <source>
        <dbReference type="SAM" id="Phobius"/>
    </source>
</evidence>
<feature type="signal peptide" evidence="10">
    <location>
        <begin position="1"/>
        <end position="25"/>
    </location>
</feature>
<evidence type="ECO:0000256" key="5">
    <source>
        <dbReference type="ARBA" id="ARBA00022692"/>
    </source>
</evidence>
<keyword evidence="4" id="KW-0337">GPI-anchor biosynthesis</keyword>
<dbReference type="GO" id="GO:0006506">
    <property type="term" value="P:GPI anchor biosynthetic process"/>
    <property type="evidence" value="ECO:0007669"/>
    <property type="project" value="UniProtKB-UniPathway"/>
</dbReference>
<evidence type="ECO:0000256" key="3">
    <source>
        <dbReference type="ARBA" id="ARBA00010026"/>
    </source>
</evidence>
<dbReference type="PANTHER" id="PTHR13121">
    <property type="entry name" value="GPI TRANSAMIDASE COMPONENT PIG-U"/>
    <property type="match status" value="1"/>
</dbReference>
<feature type="transmembrane region" description="Helical" evidence="9">
    <location>
        <begin position="82"/>
        <end position="106"/>
    </location>
</feature>
<accession>A0A8J4YC17</accession>
<evidence type="ECO:0000313" key="11">
    <source>
        <dbReference type="EMBL" id="KAG0724512.1"/>
    </source>
</evidence>
<keyword evidence="10" id="KW-0732">Signal</keyword>
<dbReference type="GO" id="GO:0016255">
    <property type="term" value="P:attachment of GPI anchor to protein"/>
    <property type="evidence" value="ECO:0007669"/>
    <property type="project" value="InterPro"/>
</dbReference>
<feature type="transmembrane region" description="Helical" evidence="9">
    <location>
        <begin position="361"/>
        <end position="387"/>
    </location>
</feature>
<evidence type="ECO:0000256" key="8">
    <source>
        <dbReference type="ARBA" id="ARBA00023136"/>
    </source>
</evidence>
<name>A0A8J4YC17_CHIOP</name>
<dbReference type="Proteomes" id="UP000770661">
    <property type="component" value="Unassembled WGS sequence"/>
</dbReference>
<feature type="transmembrane region" description="Helical" evidence="9">
    <location>
        <begin position="195"/>
        <end position="211"/>
    </location>
</feature>
<dbReference type="GO" id="GO:0042765">
    <property type="term" value="C:GPI-anchor transamidase complex"/>
    <property type="evidence" value="ECO:0007669"/>
    <property type="project" value="InterPro"/>
</dbReference>
<protein>
    <submittedName>
        <fullName evidence="11">Phosphatidylinositol glycan anchor biosynthesis class U protein</fullName>
    </submittedName>
</protein>
<feature type="transmembrane region" description="Helical" evidence="9">
    <location>
        <begin position="250"/>
        <end position="271"/>
    </location>
</feature>
<evidence type="ECO:0000256" key="10">
    <source>
        <dbReference type="SAM" id="SignalP"/>
    </source>
</evidence>
<comment type="similarity">
    <text evidence="3">Belongs to the PIGU family.</text>
</comment>
<feature type="transmembrane region" description="Helical" evidence="9">
    <location>
        <begin position="166"/>
        <end position="189"/>
    </location>
</feature>
<keyword evidence="6" id="KW-0256">Endoplasmic reticulum</keyword>
<evidence type="ECO:0000256" key="7">
    <source>
        <dbReference type="ARBA" id="ARBA00022989"/>
    </source>
</evidence>
<evidence type="ECO:0000256" key="4">
    <source>
        <dbReference type="ARBA" id="ARBA00022502"/>
    </source>
</evidence>